<dbReference type="AlphaFoldDB" id="A0AA86SJL6"/>
<evidence type="ECO:0000313" key="2">
    <source>
        <dbReference type="Proteomes" id="UP001189624"/>
    </source>
</evidence>
<keyword evidence="2" id="KW-1185">Reference proteome</keyword>
<accession>A0AA86SJL6</accession>
<name>A0AA86SJL6_9FABA</name>
<organism evidence="1 2">
    <name type="scientific">Sphenostylis stenocarpa</name>
    <dbReference type="NCBI Taxonomy" id="92480"/>
    <lineage>
        <taxon>Eukaryota</taxon>
        <taxon>Viridiplantae</taxon>
        <taxon>Streptophyta</taxon>
        <taxon>Embryophyta</taxon>
        <taxon>Tracheophyta</taxon>
        <taxon>Spermatophyta</taxon>
        <taxon>Magnoliopsida</taxon>
        <taxon>eudicotyledons</taxon>
        <taxon>Gunneridae</taxon>
        <taxon>Pentapetalae</taxon>
        <taxon>rosids</taxon>
        <taxon>fabids</taxon>
        <taxon>Fabales</taxon>
        <taxon>Fabaceae</taxon>
        <taxon>Papilionoideae</taxon>
        <taxon>50 kb inversion clade</taxon>
        <taxon>NPAAA clade</taxon>
        <taxon>indigoferoid/millettioid clade</taxon>
        <taxon>Phaseoleae</taxon>
        <taxon>Sphenostylis</taxon>
    </lineage>
</organism>
<protein>
    <submittedName>
        <fullName evidence="1">Uncharacterized protein</fullName>
    </submittedName>
</protein>
<gene>
    <name evidence="1" type="ORF">AYBTSS11_LOCUS15025</name>
</gene>
<dbReference type="EMBL" id="OY731401">
    <property type="protein sequence ID" value="CAJ1951921.1"/>
    <property type="molecule type" value="Genomic_DNA"/>
</dbReference>
<evidence type="ECO:0000313" key="1">
    <source>
        <dbReference type="EMBL" id="CAJ1951921.1"/>
    </source>
</evidence>
<dbReference type="Gramene" id="rna-AYBTSS11_LOCUS15025">
    <property type="protein sequence ID" value="CAJ1951921.1"/>
    <property type="gene ID" value="gene-AYBTSS11_LOCUS15025"/>
</dbReference>
<sequence length="118" mass="13354">MKGEGGVRCIASMELVEEEDSLNGPEHAEKRMGNWVLQHQENDKSLSIAICDKLDMNYGYIKVQSTKLKPIYFVLFEKLCYVPTQGKDLLPLSESKTSLSISAYPSLNILFFHQPQSN</sequence>
<proteinExistence type="predicted"/>
<reference evidence="1" key="1">
    <citation type="submission" date="2023-10" db="EMBL/GenBank/DDBJ databases">
        <authorList>
            <person name="Domelevo Entfellner J.-B."/>
        </authorList>
    </citation>
    <scope>NUCLEOTIDE SEQUENCE</scope>
</reference>
<dbReference type="Proteomes" id="UP001189624">
    <property type="component" value="Chromosome 4"/>
</dbReference>